<evidence type="ECO:0000256" key="1">
    <source>
        <dbReference type="ARBA" id="ARBA00004114"/>
    </source>
</evidence>
<evidence type="ECO:0000256" key="2">
    <source>
        <dbReference type="ARBA" id="ARBA00022490"/>
    </source>
</evidence>
<gene>
    <name evidence="7" type="ORF">MELIAE_LOCUS12378</name>
</gene>
<feature type="region of interest" description="Disordered" evidence="5">
    <location>
        <begin position="1"/>
        <end position="32"/>
    </location>
</feature>
<dbReference type="InterPro" id="IPR029135">
    <property type="entry name" value="PPP1R35_C"/>
</dbReference>
<keyword evidence="8" id="KW-1185">Reference proteome</keyword>
<evidence type="ECO:0000256" key="5">
    <source>
        <dbReference type="SAM" id="MobiDB-lite"/>
    </source>
</evidence>
<dbReference type="Proteomes" id="UP001154078">
    <property type="component" value="Chromosome 9"/>
</dbReference>
<protein>
    <recommendedName>
        <fullName evidence="6">Protein phosphatase 1 regulatory subunit 35 C-terminal domain-containing protein</fullName>
    </recommendedName>
</protein>
<dbReference type="GO" id="GO:0005814">
    <property type="term" value="C:centriole"/>
    <property type="evidence" value="ECO:0007669"/>
    <property type="project" value="UniProtKB-SubCell"/>
</dbReference>
<comment type="similarity">
    <text evidence="4">Belongs to the PPP1R35 family.</text>
</comment>
<keyword evidence="3" id="KW-0206">Cytoskeleton</keyword>
<reference evidence="7" key="1">
    <citation type="submission" date="2021-12" db="EMBL/GenBank/DDBJ databases">
        <authorList>
            <person name="King R."/>
        </authorList>
    </citation>
    <scope>NUCLEOTIDE SEQUENCE</scope>
</reference>
<comment type="subcellular location">
    <subcellularLocation>
        <location evidence="1">Cytoplasm</location>
        <location evidence="1">Cytoskeleton</location>
        <location evidence="1">Microtubule organizing center</location>
        <location evidence="1">Centrosome</location>
        <location evidence="1">Centriole</location>
    </subcellularLocation>
</comment>
<proteinExistence type="inferred from homology"/>
<dbReference type="AlphaFoldDB" id="A0A9P0BDW3"/>
<dbReference type="EMBL" id="OV121140">
    <property type="protein sequence ID" value="CAH0563599.1"/>
    <property type="molecule type" value="Genomic_DNA"/>
</dbReference>
<evidence type="ECO:0000313" key="7">
    <source>
        <dbReference type="EMBL" id="CAH0563599.1"/>
    </source>
</evidence>
<accession>A0A9P0BDW3</accession>
<keyword evidence="2" id="KW-0963">Cytoplasm</keyword>
<feature type="domain" description="Protein phosphatase 1 regulatory subunit 35 C-terminal" evidence="6">
    <location>
        <begin position="54"/>
        <end position="155"/>
    </location>
</feature>
<dbReference type="OrthoDB" id="8191506at2759"/>
<dbReference type="Pfam" id="PF15503">
    <property type="entry name" value="PPP1R35_C"/>
    <property type="match status" value="1"/>
</dbReference>
<evidence type="ECO:0000313" key="8">
    <source>
        <dbReference type="Proteomes" id="UP001154078"/>
    </source>
</evidence>
<evidence type="ECO:0000259" key="6">
    <source>
        <dbReference type="Pfam" id="PF15503"/>
    </source>
</evidence>
<evidence type="ECO:0000256" key="3">
    <source>
        <dbReference type="ARBA" id="ARBA00023212"/>
    </source>
</evidence>
<organism evidence="7 8">
    <name type="scientific">Brassicogethes aeneus</name>
    <name type="common">Rape pollen beetle</name>
    <name type="synonym">Meligethes aeneus</name>
    <dbReference type="NCBI Taxonomy" id="1431903"/>
    <lineage>
        <taxon>Eukaryota</taxon>
        <taxon>Metazoa</taxon>
        <taxon>Ecdysozoa</taxon>
        <taxon>Arthropoda</taxon>
        <taxon>Hexapoda</taxon>
        <taxon>Insecta</taxon>
        <taxon>Pterygota</taxon>
        <taxon>Neoptera</taxon>
        <taxon>Endopterygota</taxon>
        <taxon>Coleoptera</taxon>
        <taxon>Polyphaga</taxon>
        <taxon>Cucujiformia</taxon>
        <taxon>Nitidulidae</taxon>
        <taxon>Meligethinae</taxon>
        <taxon>Brassicogethes</taxon>
    </lineage>
</organism>
<evidence type="ECO:0000256" key="4">
    <source>
        <dbReference type="ARBA" id="ARBA00029452"/>
    </source>
</evidence>
<sequence length="184" mass="21424">MNKGKAVNAKKVLIRNSKQSLPKTKQENEEKTVKIAKSTEKISKCEENDDFELPELYSALKLAKKIEEIGNYKKNKSSFNKNDNKIEKLAIDEKVTKKMNFPYDQAIYRDLIQLNSHGHQNQCLINKNKVFSNEKDLEPNLADFSDNYVVRERFYKPNVNSLNKGLTNCNNNNLKLYNILRIHE</sequence>
<name>A0A9P0BDW3_BRAAE</name>